<keyword evidence="5" id="KW-1185">Reference proteome</keyword>
<protein>
    <submittedName>
        <fullName evidence="4">Polysaccharide deacetylase</fullName>
    </submittedName>
</protein>
<dbReference type="OrthoDB" id="9778320at2"/>
<gene>
    <name evidence="4" type="ORF">ET33_18715</name>
</gene>
<dbReference type="Gene3D" id="3.20.20.370">
    <property type="entry name" value="Glycoside hydrolase/deacetylase"/>
    <property type="match status" value="1"/>
</dbReference>
<dbReference type="PANTHER" id="PTHR34216:SF3">
    <property type="entry name" value="POLY-BETA-1,6-N-ACETYL-D-GLUCOSAMINE N-DEACETYLASE"/>
    <property type="match status" value="1"/>
</dbReference>
<feature type="domain" description="NodB homology" evidence="3">
    <location>
        <begin position="89"/>
        <end position="287"/>
    </location>
</feature>
<dbReference type="AlphaFoldDB" id="A0A081NXC3"/>
<dbReference type="SUPFAM" id="SSF88713">
    <property type="entry name" value="Glycoside hydrolase/deacetylase"/>
    <property type="match status" value="1"/>
</dbReference>
<organism evidence="4 5">
    <name type="scientific">Paenibacillus tyrfis</name>
    <dbReference type="NCBI Taxonomy" id="1501230"/>
    <lineage>
        <taxon>Bacteria</taxon>
        <taxon>Bacillati</taxon>
        <taxon>Bacillota</taxon>
        <taxon>Bacilli</taxon>
        <taxon>Bacillales</taxon>
        <taxon>Paenibacillaceae</taxon>
        <taxon>Paenibacillus</taxon>
    </lineage>
</organism>
<accession>A0A081NXC3</accession>
<reference evidence="4 5" key="1">
    <citation type="submission" date="2014-06" db="EMBL/GenBank/DDBJ databases">
        <title>Draft genome sequence of Paenibacillus sp. MSt1.</title>
        <authorList>
            <person name="Aw Y.K."/>
            <person name="Ong K.S."/>
            <person name="Gan H.M."/>
            <person name="Lee S.M."/>
        </authorList>
    </citation>
    <scope>NUCLEOTIDE SEQUENCE [LARGE SCALE GENOMIC DNA]</scope>
    <source>
        <strain evidence="4 5">MSt1</strain>
    </source>
</reference>
<name>A0A081NXC3_9BACL</name>
<dbReference type="InterPro" id="IPR002509">
    <property type="entry name" value="NODB_dom"/>
</dbReference>
<proteinExistence type="predicted"/>
<dbReference type="Proteomes" id="UP000028123">
    <property type="component" value="Unassembled WGS sequence"/>
</dbReference>
<dbReference type="PANTHER" id="PTHR34216">
    <property type="match status" value="1"/>
</dbReference>
<dbReference type="RefSeq" id="WP_036689813.1">
    <property type="nucleotide sequence ID" value="NZ_FYEP01000027.1"/>
</dbReference>
<evidence type="ECO:0000313" key="5">
    <source>
        <dbReference type="Proteomes" id="UP000028123"/>
    </source>
</evidence>
<evidence type="ECO:0000256" key="2">
    <source>
        <dbReference type="ARBA" id="ARBA00022729"/>
    </source>
</evidence>
<dbReference type="EMBL" id="JNVM01000026">
    <property type="protein sequence ID" value="KEQ23096.1"/>
    <property type="molecule type" value="Genomic_DNA"/>
</dbReference>
<dbReference type="Pfam" id="PF01522">
    <property type="entry name" value="Polysacc_deac_1"/>
    <property type="match status" value="1"/>
</dbReference>
<dbReference type="InterPro" id="IPR051398">
    <property type="entry name" value="Polysacch_Deacetylase"/>
</dbReference>
<dbReference type="InterPro" id="IPR011330">
    <property type="entry name" value="Glyco_hydro/deAcase_b/a-brl"/>
</dbReference>
<keyword evidence="2" id="KW-0732">Signal</keyword>
<dbReference type="eggNOG" id="COG0726">
    <property type="taxonomic scope" value="Bacteria"/>
</dbReference>
<evidence type="ECO:0000259" key="3">
    <source>
        <dbReference type="PROSITE" id="PS51677"/>
    </source>
</evidence>
<dbReference type="GO" id="GO:0016810">
    <property type="term" value="F:hydrolase activity, acting on carbon-nitrogen (but not peptide) bonds"/>
    <property type="evidence" value="ECO:0007669"/>
    <property type="project" value="InterPro"/>
</dbReference>
<dbReference type="CDD" id="cd10918">
    <property type="entry name" value="CE4_NodB_like_5s_6s"/>
    <property type="match status" value="1"/>
</dbReference>
<dbReference type="PROSITE" id="PS51677">
    <property type="entry name" value="NODB"/>
    <property type="match status" value="1"/>
</dbReference>
<comment type="subcellular location">
    <subcellularLocation>
        <location evidence="1">Secreted</location>
    </subcellularLocation>
</comment>
<sequence length="287" mass="32125">MIKKVLAALLLAVVLIGALDAWSYKDALHYRDQVAVLMYHHVHDTEQSSSTISTALFRDQLNYLKSKGYHFISLGEFKQFYDGGSVPDKAVLVTFDDGYKSFYDYAYPILKELDVPAINFVVTKDLDDPLAPSIPALSRDQIRQMLSERPGRYDFQCHSNNLHFKEGKTAAIIGPLTREDGALETPEQAVARVAADTKACAQRLNELYGSDHAADSYAYPFGIHSKTAQDLLTQAGFRYAFTIVNEMAARANPKLEIPRINAGNPAIRPELLDKQIMLRVESVKPFH</sequence>
<evidence type="ECO:0000313" key="4">
    <source>
        <dbReference type="EMBL" id="KEQ23096.1"/>
    </source>
</evidence>
<comment type="caution">
    <text evidence="4">The sequence shown here is derived from an EMBL/GenBank/DDBJ whole genome shotgun (WGS) entry which is preliminary data.</text>
</comment>
<evidence type="ECO:0000256" key="1">
    <source>
        <dbReference type="ARBA" id="ARBA00004613"/>
    </source>
</evidence>
<dbReference type="GO" id="GO:0005975">
    <property type="term" value="P:carbohydrate metabolic process"/>
    <property type="evidence" value="ECO:0007669"/>
    <property type="project" value="InterPro"/>
</dbReference>
<dbReference type="GO" id="GO:0005576">
    <property type="term" value="C:extracellular region"/>
    <property type="evidence" value="ECO:0007669"/>
    <property type="project" value="UniProtKB-SubCell"/>
</dbReference>